<evidence type="ECO:0000256" key="5">
    <source>
        <dbReference type="ARBA" id="ARBA00023274"/>
    </source>
</evidence>
<dbReference type="PANTHER" id="PTHR12899">
    <property type="entry name" value="39S RIBOSOMAL PROTEIN L18, MITOCHONDRIAL"/>
    <property type="match status" value="1"/>
</dbReference>
<evidence type="ECO:0000256" key="4">
    <source>
        <dbReference type="ARBA" id="ARBA00022980"/>
    </source>
</evidence>
<comment type="subunit">
    <text evidence="7">Part of the 50S ribosomal subunit; part of the 5S rRNA/L5/L18/L25 subcomplex. Contacts the 5S and 23S rRNAs.</text>
</comment>
<comment type="similarity">
    <text evidence="1 7">Belongs to the universal ribosomal protein uL18 family.</text>
</comment>
<name>A0A2M8KCH1_9BACT</name>
<proteinExistence type="inferred from homology"/>
<evidence type="ECO:0000313" key="8">
    <source>
        <dbReference type="EMBL" id="PJE57593.1"/>
    </source>
</evidence>
<dbReference type="Proteomes" id="UP000231648">
    <property type="component" value="Unassembled WGS sequence"/>
</dbReference>
<dbReference type="PANTHER" id="PTHR12899:SF3">
    <property type="entry name" value="LARGE RIBOSOMAL SUBUNIT PROTEIN UL18M"/>
    <property type="match status" value="1"/>
</dbReference>
<keyword evidence="2 7" id="KW-0699">rRNA-binding</keyword>
<dbReference type="Pfam" id="PF00861">
    <property type="entry name" value="Ribosomal_L18p"/>
    <property type="match status" value="1"/>
</dbReference>
<evidence type="ECO:0000313" key="9">
    <source>
        <dbReference type="Proteomes" id="UP000231648"/>
    </source>
</evidence>
<dbReference type="GO" id="GO:0022625">
    <property type="term" value="C:cytosolic large ribosomal subunit"/>
    <property type="evidence" value="ECO:0007669"/>
    <property type="project" value="TreeGrafter"/>
</dbReference>
<evidence type="ECO:0000256" key="7">
    <source>
        <dbReference type="HAMAP-Rule" id="MF_01337"/>
    </source>
</evidence>
<dbReference type="GO" id="GO:0003735">
    <property type="term" value="F:structural constituent of ribosome"/>
    <property type="evidence" value="ECO:0007669"/>
    <property type="project" value="InterPro"/>
</dbReference>
<dbReference type="AlphaFoldDB" id="A0A2M8KCH1"/>
<accession>A0A2M8KCH1</accession>
<keyword evidence="3 7" id="KW-0694">RNA-binding</keyword>
<dbReference type="GO" id="GO:0006412">
    <property type="term" value="P:translation"/>
    <property type="evidence" value="ECO:0007669"/>
    <property type="project" value="UniProtKB-UniRule"/>
</dbReference>
<keyword evidence="4 7" id="KW-0689">Ribosomal protein</keyword>
<dbReference type="Gene3D" id="3.30.420.100">
    <property type="match status" value="1"/>
</dbReference>
<dbReference type="InterPro" id="IPR004389">
    <property type="entry name" value="Ribosomal_uL18_bac-type"/>
</dbReference>
<dbReference type="InterPro" id="IPR057268">
    <property type="entry name" value="Ribosomal_L18"/>
</dbReference>
<comment type="function">
    <text evidence="7">This is one of the proteins that bind and probably mediate the attachment of the 5S RNA into the large ribosomal subunit, where it forms part of the central protuberance.</text>
</comment>
<gene>
    <name evidence="7" type="primary">rplR</name>
    <name evidence="8" type="ORF">COU82_01070</name>
</gene>
<evidence type="ECO:0000256" key="1">
    <source>
        <dbReference type="ARBA" id="ARBA00007116"/>
    </source>
</evidence>
<reference evidence="9" key="1">
    <citation type="submission" date="2017-09" db="EMBL/GenBank/DDBJ databases">
        <title>Depth-based differentiation of microbial function through sediment-hosted aquifers and enrichment of novel symbionts in the deep terrestrial subsurface.</title>
        <authorList>
            <person name="Probst A.J."/>
            <person name="Ladd B."/>
            <person name="Jarett J.K."/>
            <person name="Geller-Mcgrath D.E."/>
            <person name="Sieber C.M.K."/>
            <person name="Emerson J.B."/>
            <person name="Anantharaman K."/>
            <person name="Thomas B.C."/>
            <person name="Malmstrom R."/>
            <person name="Stieglmeier M."/>
            <person name="Klingl A."/>
            <person name="Woyke T."/>
            <person name="Ryan C.M."/>
            <person name="Banfield J.F."/>
        </authorList>
    </citation>
    <scope>NUCLEOTIDE SEQUENCE [LARGE SCALE GENOMIC DNA]</scope>
</reference>
<protein>
    <recommendedName>
        <fullName evidence="6 7">Large ribosomal subunit protein uL18</fullName>
    </recommendedName>
</protein>
<dbReference type="GO" id="GO:0008097">
    <property type="term" value="F:5S rRNA binding"/>
    <property type="evidence" value="ECO:0007669"/>
    <property type="project" value="TreeGrafter"/>
</dbReference>
<dbReference type="CDD" id="cd00432">
    <property type="entry name" value="Ribosomal_L18_L5e"/>
    <property type="match status" value="1"/>
</dbReference>
<dbReference type="EMBL" id="PFDX01000012">
    <property type="protein sequence ID" value="PJE57593.1"/>
    <property type="molecule type" value="Genomic_DNA"/>
</dbReference>
<dbReference type="SUPFAM" id="SSF53137">
    <property type="entry name" value="Translational machinery components"/>
    <property type="match status" value="1"/>
</dbReference>
<dbReference type="InterPro" id="IPR005484">
    <property type="entry name" value="Ribosomal_uL18_bac/plant/anim"/>
</dbReference>
<keyword evidence="5 7" id="KW-0687">Ribonucleoprotein</keyword>
<organism evidence="8 9">
    <name type="scientific">Candidatus Portnoybacteria bacterium CG10_big_fil_rev_8_21_14_0_10_38_18</name>
    <dbReference type="NCBI Taxonomy" id="1974813"/>
    <lineage>
        <taxon>Bacteria</taxon>
        <taxon>Candidatus Portnoyibacteriota</taxon>
    </lineage>
</organism>
<sequence length="127" mass="14724">MEQDKKTRRYRRHRRILAKIRGTARVPRLCVFRSNKHIYGQLIDDEKRKTLSMAGDIEIKPKNKNSSPRLVRLGRKKLEVANEVGKLLAKKALEKNIEKIIFDRGGYKYHGRVKALAEGARQGGLKF</sequence>
<evidence type="ECO:0000256" key="2">
    <source>
        <dbReference type="ARBA" id="ARBA00022730"/>
    </source>
</evidence>
<dbReference type="HAMAP" id="MF_01337_B">
    <property type="entry name" value="Ribosomal_uL18_B"/>
    <property type="match status" value="1"/>
</dbReference>
<comment type="caution">
    <text evidence="8">The sequence shown here is derived from an EMBL/GenBank/DDBJ whole genome shotgun (WGS) entry which is preliminary data.</text>
</comment>
<evidence type="ECO:0000256" key="6">
    <source>
        <dbReference type="ARBA" id="ARBA00035197"/>
    </source>
</evidence>
<dbReference type="FunFam" id="3.30.420.100:FF:000001">
    <property type="entry name" value="50S ribosomal protein L18"/>
    <property type="match status" value="1"/>
</dbReference>
<evidence type="ECO:0000256" key="3">
    <source>
        <dbReference type="ARBA" id="ARBA00022884"/>
    </source>
</evidence>
<dbReference type="NCBIfam" id="TIGR00060">
    <property type="entry name" value="L18_bact"/>
    <property type="match status" value="1"/>
</dbReference>